<name>A0ACD3A7B0_9AGAR</name>
<gene>
    <name evidence="1" type="ORF">BDN72DRAFT_904017</name>
</gene>
<accession>A0ACD3A7B0</accession>
<evidence type="ECO:0000313" key="1">
    <source>
        <dbReference type="EMBL" id="TFK61536.1"/>
    </source>
</evidence>
<sequence>MSVFIRMSHTRAGAERLFDSRLIPTPARCDFLDARPEAHQSSLVTPALPPLDGMIATLGGKHKSYTKSEVLSRIWLWRHSSRHPDTGNEESWTTMFANIVPITDAEVENRANVASGNAVEALDDLCGEFGETLKQIVNLSIELPSKEHNDVENVREFPRISITKQEVGPYSFWSHFTGSLHKNQQRRGGPRRAKDRSRRTNSSNLSQAIKVSALDFGSKSGYNIQNPLAIERVEPVCPSSSTQLSDGILRLKLLCTHPQTFDSTTRYLRTREDFFTRQLSAVSFLVPEAYVPLHYTDGSRTTTVPLLGAFLRLHSCVFDLAALELHTLAKKGHLKAVTALLDALFGIPGFTMAMAHFNLPWKLTILS</sequence>
<reference evidence="1 2" key="1">
    <citation type="journal article" date="2019" name="Nat. Ecol. Evol.">
        <title>Megaphylogeny resolves global patterns of mushroom evolution.</title>
        <authorList>
            <person name="Varga T."/>
            <person name="Krizsan K."/>
            <person name="Foldi C."/>
            <person name="Dima B."/>
            <person name="Sanchez-Garcia M."/>
            <person name="Sanchez-Ramirez S."/>
            <person name="Szollosi G.J."/>
            <person name="Szarkandi J.G."/>
            <person name="Papp V."/>
            <person name="Albert L."/>
            <person name="Andreopoulos W."/>
            <person name="Angelini C."/>
            <person name="Antonin V."/>
            <person name="Barry K.W."/>
            <person name="Bougher N.L."/>
            <person name="Buchanan P."/>
            <person name="Buyck B."/>
            <person name="Bense V."/>
            <person name="Catcheside P."/>
            <person name="Chovatia M."/>
            <person name="Cooper J."/>
            <person name="Damon W."/>
            <person name="Desjardin D."/>
            <person name="Finy P."/>
            <person name="Geml J."/>
            <person name="Haridas S."/>
            <person name="Hughes K."/>
            <person name="Justo A."/>
            <person name="Karasinski D."/>
            <person name="Kautmanova I."/>
            <person name="Kiss B."/>
            <person name="Kocsube S."/>
            <person name="Kotiranta H."/>
            <person name="LaButti K.M."/>
            <person name="Lechner B.E."/>
            <person name="Liimatainen K."/>
            <person name="Lipzen A."/>
            <person name="Lukacs Z."/>
            <person name="Mihaltcheva S."/>
            <person name="Morgado L.N."/>
            <person name="Niskanen T."/>
            <person name="Noordeloos M.E."/>
            <person name="Ohm R.A."/>
            <person name="Ortiz-Santana B."/>
            <person name="Ovrebo C."/>
            <person name="Racz N."/>
            <person name="Riley R."/>
            <person name="Savchenko A."/>
            <person name="Shiryaev A."/>
            <person name="Soop K."/>
            <person name="Spirin V."/>
            <person name="Szebenyi C."/>
            <person name="Tomsovsky M."/>
            <person name="Tulloss R.E."/>
            <person name="Uehling J."/>
            <person name="Grigoriev I.V."/>
            <person name="Vagvolgyi C."/>
            <person name="Papp T."/>
            <person name="Martin F.M."/>
            <person name="Miettinen O."/>
            <person name="Hibbett D.S."/>
            <person name="Nagy L.G."/>
        </authorList>
    </citation>
    <scope>NUCLEOTIDE SEQUENCE [LARGE SCALE GENOMIC DNA]</scope>
    <source>
        <strain evidence="1 2">NL-1719</strain>
    </source>
</reference>
<evidence type="ECO:0000313" key="2">
    <source>
        <dbReference type="Proteomes" id="UP000308600"/>
    </source>
</evidence>
<proteinExistence type="predicted"/>
<dbReference type="Proteomes" id="UP000308600">
    <property type="component" value="Unassembled WGS sequence"/>
</dbReference>
<organism evidence="1 2">
    <name type="scientific">Pluteus cervinus</name>
    <dbReference type="NCBI Taxonomy" id="181527"/>
    <lineage>
        <taxon>Eukaryota</taxon>
        <taxon>Fungi</taxon>
        <taxon>Dikarya</taxon>
        <taxon>Basidiomycota</taxon>
        <taxon>Agaricomycotina</taxon>
        <taxon>Agaricomycetes</taxon>
        <taxon>Agaricomycetidae</taxon>
        <taxon>Agaricales</taxon>
        <taxon>Pluteineae</taxon>
        <taxon>Pluteaceae</taxon>
        <taxon>Pluteus</taxon>
    </lineage>
</organism>
<keyword evidence="2" id="KW-1185">Reference proteome</keyword>
<protein>
    <submittedName>
        <fullName evidence="1">Uncharacterized protein</fullName>
    </submittedName>
</protein>
<dbReference type="EMBL" id="ML208651">
    <property type="protein sequence ID" value="TFK61536.1"/>
    <property type="molecule type" value="Genomic_DNA"/>
</dbReference>